<dbReference type="PIRSF" id="PIRSF017184">
    <property type="entry name" value="Nnr"/>
    <property type="match status" value="1"/>
</dbReference>
<accession>H8IAX8</accession>
<feature type="binding site" evidence="17">
    <location>
        <position position="418"/>
    </location>
    <ligand>
        <name>AMP</name>
        <dbReference type="ChEBI" id="CHEBI:456215"/>
    </ligand>
</feature>
<dbReference type="InterPro" id="IPR001763">
    <property type="entry name" value="Rhodanese-like_dom"/>
</dbReference>
<evidence type="ECO:0000256" key="10">
    <source>
        <dbReference type="ARBA" id="ARBA00023027"/>
    </source>
</evidence>
<evidence type="ECO:0000313" key="23">
    <source>
        <dbReference type="EMBL" id="AFD00988.1"/>
    </source>
</evidence>
<dbReference type="HAMAP" id="MF_01966">
    <property type="entry name" value="NADHX_epimerase"/>
    <property type="match status" value="1"/>
</dbReference>
<comment type="function">
    <text evidence="17">Catalyzes the dehydration of the S-form of NAD(P)HX at the expense of ADP, which is converted to AMP. Together with NAD(P)HX epimerase, which catalyzes the epimerization of the S- and R-forms, the enzyme allows the repair of both epimers of NAD(P)HX, a damaged form of NAD(P)H that is a result of enzymatic or heat-dependent hydration.</text>
</comment>
<dbReference type="STRING" id="1041930.Mtc_2253"/>
<dbReference type="GO" id="GO:0016301">
    <property type="term" value="F:kinase activity"/>
    <property type="evidence" value="ECO:0007669"/>
    <property type="project" value="UniProtKB-KW"/>
</dbReference>
<evidence type="ECO:0000256" key="2">
    <source>
        <dbReference type="ARBA" id="ARBA00000909"/>
    </source>
</evidence>
<evidence type="ECO:0000256" key="19">
    <source>
        <dbReference type="PIRNR" id="PIRNR017184"/>
    </source>
</evidence>
<feature type="binding site" evidence="18">
    <location>
        <position position="159"/>
    </location>
    <ligand>
        <name>(6S)-NADPHX</name>
        <dbReference type="ChEBI" id="CHEBI:64076"/>
    </ligand>
</feature>
<dbReference type="EMBL" id="CP003243">
    <property type="protein sequence ID" value="AFD00988.1"/>
    <property type="molecule type" value="Genomic_DNA"/>
</dbReference>
<dbReference type="Pfam" id="PF03853">
    <property type="entry name" value="YjeF_N"/>
    <property type="match status" value="1"/>
</dbReference>
<comment type="cofactor">
    <cofactor evidence="17">
        <name>Mg(2+)</name>
        <dbReference type="ChEBI" id="CHEBI:18420"/>
    </cofactor>
</comment>
<dbReference type="InterPro" id="IPR030677">
    <property type="entry name" value="Nnr"/>
</dbReference>
<evidence type="ECO:0000256" key="11">
    <source>
        <dbReference type="ARBA" id="ARBA00023235"/>
    </source>
</evidence>
<evidence type="ECO:0000256" key="8">
    <source>
        <dbReference type="ARBA" id="ARBA00022857"/>
    </source>
</evidence>
<comment type="function">
    <text evidence="18">Catalyzes the epimerization of the S- and R-forms of NAD(P)HX, a damaged form of NAD(P)H that is a result of enzymatic or heat-dependent hydration. This is a prerequisite for the S-specific NAD(P)H-hydrate dehydratase to allow the repair of both epimers of NAD(P)HX.</text>
</comment>
<dbReference type="InterPro" id="IPR029056">
    <property type="entry name" value="Ribokinase-like"/>
</dbReference>
<evidence type="ECO:0000256" key="17">
    <source>
        <dbReference type="HAMAP-Rule" id="MF_01965"/>
    </source>
</evidence>
<dbReference type="Proteomes" id="UP000005233">
    <property type="component" value="Chromosome"/>
</dbReference>
<dbReference type="OrthoDB" id="15148at2157"/>
<name>H8IAX8_METCZ</name>
<organism evidence="23 24">
    <name type="scientific">Methanocella conradii (strain DSM 24694 / JCM 17849 / CGMCC 1.5162 / HZ254)</name>
    <dbReference type="NCBI Taxonomy" id="1041930"/>
    <lineage>
        <taxon>Archaea</taxon>
        <taxon>Methanobacteriati</taxon>
        <taxon>Methanobacteriota</taxon>
        <taxon>Stenosarchaea group</taxon>
        <taxon>Methanomicrobia</taxon>
        <taxon>Methanocellales</taxon>
        <taxon>Methanocellaceae</taxon>
        <taxon>Methanocella</taxon>
    </lineage>
</organism>
<dbReference type="GO" id="GO:0052856">
    <property type="term" value="F:NAD(P)HX epimerase activity"/>
    <property type="evidence" value="ECO:0007669"/>
    <property type="project" value="UniProtKB-UniRule"/>
</dbReference>
<dbReference type="Gene3D" id="3.40.1190.20">
    <property type="match status" value="1"/>
</dbReference>
<comment type="similarity">
    <text evidence="3 19">In the N-terminal section; belongs to the NnrE/AIBP family.</text>
</comment>
<keyword evidence="23" id="KW-0418">Kinase</keyword>
<keyword evidence="7 17" id="KW-0067">ATP-binding</keyword>
<evidence type="ECO:0000256" key="9">
    <source>
        <dbReference type="ARBA" id="ARBA00022958"/>
    </source>
</evidence>
<gene>
    <name evidence="18" type="primary">nnrE</name>
    <name evidence="17" type="synonym">nnrD</name>
    <name evidence="23" type="ordered locus">Mtc_2253</name>
</gene>
<feature type="binding site" evidence="18">
    <location>
        <begin position="55"/>
        <end position="59"/>
    </location>
    <ligand>
        <name>(6S)-NADPHX</name>
        <dbReference type="ChEBI" id="CHEBI:64076"/>
    </ligand>
</feature>
<keyword evidence="9 18" id="KW-0630">Potassium</keyword>
<comment type="similarity">
    <text evidence="4 19">In the C-terminal section; belongs to the NnrD/CARKD family.</text>
</comment>
<dbReference type="AlphaFoldDB" id="H8IAX8"/>
<feature type="domain" description="Rhodanese" evidence="20">
    <location>
        <begin position="41"/>
        <end position="93"/>
    </location>
</feature>
<evidence type="ECO:0000313" key="24">
    <source>
        <dbReference type="Proteomes" id="UP000005233"/>
    </source>
</evidence>
<dbReference type="CDD" id="cd01171">
    <property type="entry name" value="YXKO-related"/>
    <property type="match status" value="1"/>
</dbReference>
<dbReference type="EC" id="5.1.99.6" evidence="19"/>
<dbReference type="Pfam" id="PF01256">
    <property type="entry name" value="Carb_kinase"/>
    <property type="match status" value="1"/>
</dbReference>
<dbReference type="Gene3D" id="3.40.50.10260">
    <property type="entry name" value="YjeF N-terminal domain"/>
    <property type="match status" value="1"/>
</dbReference>
<dbReference type="GO" id="GO:0046872">
    <property type="term" value="F:metal ion binding"/>
    <property type="evidence" value="ECO:0007669"/>
    <property type="project" value="UniProtKB-UniRule"/>
</dbReference>
<feature type="binding site" evidence="18">
    <location>
        <position position="126"/>
    </location>
    <ligand>
        <name>K(+)</name>
        <dbReference type="ChEBI" id="CHEBI:29103"/>
    </ligand>
</feature>
<dbReference type="InterPro" id="IPR017953">
    <property type="entry name" value="Carbohydrate_kinase_pred_CS"/>
</dbReference>
<evidence type="ECO:0000256" key="16">
    <source>
        <dbReference type="ARBA" id="ARBA00049209"/>
    </source>
</evidence>
<keyword evidence="12 17" id="KW-0456">Lyase</keyword>
<keyword evidence="5 18" id="KW-0479">Metal-binding</keyword>
<dbReference type="PROSITE" id="PS50206">
    <property type="entry name" value="RHODANESE_3"/>
    <property type="match status" value="1"/>
</dbReference>
<evidence type="ECO:0000259" key="22">
    <source>
        <dbReference type="PROSITE" id="PS51385"/>
    </source>
</evidence>
<feature type="binding site" evidence="18">
    <location>
        <position position="56"/>
    </location>
    <ligand>
        <name>K(+)</name>
        <dbReference type="ChEBI" id="CHEBI:29103"/>
    </ligand>
</feature>
<evidence type="ECO:0000256" key="12">
    <source>
        <dbReference type="ARBA" id="ARBA00023239"/>
    </source>
</evidence>
<dbReference type="GO" id="GO:0110051">
    <property type="term" value="P:metabolite repair"/>
    <property type="evidence" value="ECO:0007669"/>
    <property type="project" value="TreeGrafter"/>
</dbReference>
<sequence>MRYVTVEEMRALEANSDYFGVTYGMLMENAGRKAAESIIALYKKCRVLVVCGTGNNGGDGAVVARLLVNAGYNVMVILLGRVGQVKPGPALVNLEIARGMDIPVIEAATPGQIPEEAFAECDLIVDAILGTGFHGIPREPARTAIRLINESKAHKVSLDLPSGLDANTGECVECVCPDLVIAFHAPKKGLERYRVEVVDIGIPEKALTHTGPGDLIGLKTRSDFVEKGGGGRLLVIGGGPYTGAPTFTALAAYRSGAEIVTVAAPRRAASIIASFSPDLIVRPLSHEDFIVREDIPTLKKLIERHHAVAVGMGLGREPETLAAVKEILPLCERVVIDADALQPDMPLHGIITPNVHEFERLSGEHLGPNDDAAEKVKAFSAKNGLVTLWKGSPAVVSDGNVAKVNSTGNAGMAVGGAGDVLAGIVGAFYCRNPAYKSACAAAFISGAAGDMAFEDKGYGMMASDMLNMIPYAVKKYWPRKEK</sequence>
<evidence type="ECO:0000256" key="15">
    <source>
        <dbReference type="ARBA" id="ARBA00048238"/>
    </source>
</evidence>
<feature type="binding site" evidence="17">
    <location>
        <position position="313"/>
    </location>
    <ligand>
        <name>(6S)-NADPHX</name>
        <dbReference type="ChEBI" id="CHEBI:64076"/>
    </ligand>
</feature>
<proteinExistence type="inferred from homology"/>
<keyword evidence="8 17" id="KW-0521">NADP</keyword>
<dbReference type="InterPro" id="IPR036652">
    <property type="entry name" value="YjeF_N_dom_sf"/>
</dbReference>
<dbReference type="HOGENOM" id="CLU_024853_4_1_2"/>
<comment type="similarity">
    <text evidence="18">Belongs to the NnrE/AIBP family.</text>
</comment>
<comment type="function">
    <text evidence="14 19">Bifunctional enzyme that catalyzes the epimerization of the S- and R-forms of NAD(P)HX and the dehydration of the S-form of NAD(P)HX at the expense of ADP, which is converted to AMP. This allows the repair of both epimers of NAD(P)HX, a damaged form of NAD(P)H that is a result of enzymatic or heat-dependent hydration.</text>
</comment>
<keyword evidence="11 18" id="KW-0413">Isomerase</keyword>
<dbReference type="SUPFAM" id="SSF64153">
    <property type="entry name" value="YjeF N-terminal domain-like"/>
    <property type="match status" value="1"/>
</dbReference>
<dbReference type="GO" id="GO:0046496">
    <property type="term" value="P:nicotinamide nucleotide metabolic process"/>
    <property type="evidence" value="ECO:0007669"/>
    <property type="project" value="UniProtKB-UniRule"/>
</dbReference>
<dbReference type="InterPro" id="IPR000631">
    <property type="entry name" value="CARKD"/>
</dbReference>
<dbReference type="PROSITE" id="PS51385">
    <property type="entry name" value="YJEF_N"/>
    <property type="match status" value="1"/>
</dbReference>
<feature type="domain" description="YjeF N-terminal" evidence="22">
    <location>
        <begin position="9"/>
        <end position="208"/>
    </location>
</feature>
<protein>
    <recommendedName>
        <fullName evidence="19">Bifunctional NAD(P)H-hydrate repair enzyme</fullName>
    </recommendedName>
    <alternativeName>
        <fullName evidence="19">Nicotinamide nucleotide repair protein</fullName>
    </alternativeName>
    <domain>
        <recommendedName>
            <fullName evidence="19">ADP-dependent (S)-NAD(P)H-hydrate dehydratase</fullName>
            <ecNumber evidence="19">4.2.1.136</ecNumber>
        </recommendedName>
        <alternativeName>
            <fullName evidence="19">ADP-dependent NAD(P)HX dehydratase</fullName>
        </alternativeName>
    </domain>
    <domain>
        <recommendedName>
            <fullName evidence="19">NAD(P)H-hydrate epimerase</fullName>
            <ecNumber evidence="19">5.1.99.6</ecNumber>
        </recommendedName>
    </domain>
</protein>
<evidence type="ECO:0000259" key="20">
    <source>
        <dbReference type="PROSITE" id="PS50206"/>
    </source>
</evidence>
<keyword evidence="10 17" id="KW-0520">NAD</keyword>
<comment type="caution">
    <text evidence="17">Lacks conserved residue(s) required for the propagation of feature annotation.</text>
</comment>
<feature type="binding site" evidence="18">
    <location>
        <begin position="130"/>
        <end position="136"/>
    </location>
    <ligand>
        <name>(6S)-NADPHX</name>
        <dbReference type="ChEBI" id="CHEBI:64076"/>
    </ligand>
</feature>
<comment type="catalytic activity">
    <reaction evidence="16 17 19">
        <text>(6S)-NADPHX + ADP = AMP + phosphate + NADPH + H(+)</text>
        <dbReference type="Rhea" id="RHEA:32235"/>
        <dbReference type="ChEBI" id="CHEBI:15378"/>
        <dbReference type="ChEBI" id="CHEBI:43474"/>
        <dbReference type="ChEBI" id="CHEBI:57783"/>
        <dbReference type="ChEBI" id="CHEBI:64076"/>
        <dbReference type="ChEBI" id="CHEBI:456215"/>
        <dbReference type="ChEBI" id="CHEBI:456216"/>
        <dbReference type="EC" id="4.2.1.136"/>
    </reaction>
</comment>
<dbReference type="KEGG" id="mez:Mtc_2253"/>
<feature type="binding site" evidence="18">
    <location>
        <position position="162"/>
    </location>
    <ligand>
        <name>K(+)</name>
        <dbReference type="ChEBI" id="CHEBI:29103"/>
    </ligand>
</feature>
<dbReference type="EC" id="4.2.1.136" evidence="19"/>
<evidence type="ECO:0000256" key="13">
    <source>
        <dbReference type="ARBA" id="ARBA00023268"/>
    </source>
</evidence>
<keyword evidence="24" id="KW-1185">Reference proteome</keyword>
<evidence type="ECO:0000256" key="3">
    <source>
        <dbReference type="ARBA" id="ARBA00006001"/>
    </source>
</evidence>
<evidence type="ECO:0000256" key="7">
    <source>
        <dbReference type="ARBA" id="ARBA00022840"/>
    </source>
</evidence>
<evidence type="ECO:0000256" key="1">
    <source>
        <dbReference type="ARBA" id="ARBA00000013"/>
    </source>
</evidence>
<dbReference type="SUPFAM" id="SSF53613">
    <property type="entry name" value="Ribokinase-like"/>
    <property type="match status" value="1"/>
</dbReference>
<dbReference type="GO" id="GO:0005524">
    <property type="term" value="F:ATP binding"/>
    <property type="evidence" value="ECO:0007669"/>
    <property type="project" value="UniProtKB-UniRule"/>
</dbReference>
<comment type="catalytic activity">
    <reaction evidence="1 18 19">
        <text>(6R)-NADHX = (6S)-NADHX</text>
        <dbReference type="Rhea" id="RHEA:32215"/>
        <dbReference type="ChEBI" id="CHEBI:64074"/>
        <dbReference type="ChEBI" id="CHEBI:64075"/>
        <dbReference type="EC" id="5.1.99.6"/>
    </reaction>
</comment>
<reference evidence="23 24" key="1">
    <citation type="journal article" date="2012" name="J. Bacteriol.">
        <title>Complete genome sequence of a thermophilic methanogen, Methanocella conradii HZ254, isolated from Chinese rice field soil.</title>
        <authorList>
            <person name="Lu Z."/>
            <person name="Lu Y."/>
        </authorList>
    </citation>
    <scope>NUCLEOTIDE SEQUENCE [LARGE SCALE GENOMIC DNA]</scope>
    <source>
        <strain evidence="24">DSM 24694 / JCM 17849 / CGMCC 1.5162 / HZ254</strain>
    </source>
</reference>
<comment type="cofactor">
    <cofactor evidence="18 19">
        <name>K(+)</name>
        <dbReference type="ChEBI" id="CHEBI:29103"/>
    </cofactor>
    <text evidence="18 19">Binds 1 potassium ion per subunit.</text>
</comment>
<dbReference type="PROSITE" id="PS01050">
    <property type="entry name" value="YJEF_C_2"/>
    <property type="match status" value="1"/>
</dbReference>
<feature type="binding site" evidence="17">
    <location>
        <position position="419"/>
    </location>
    <ligand>
        <name>(6S)-NADPHX</name>
        <dbReference type="ChEBI" id="CHEBI:64076"/>
    </ligand>
</feature>
<dbReference type="NCBIfam" id="TIGR00197">
    <property type="entry name" value="yjeF_nterm"/>
    <property type="match status" value="1"/>
</dbReference>
<dbReference type="InterPro" id="IPR004443">
    <property type="entry name" value="YjeF_N_dom"/>
</dbReference>
<keyword evidence="6 17" id="KW-0547">Nucleotide-binding</keyword>
<evidence type="ECO:0000259" key="21">
    <source>
        <dbReference type="PROSITE" id="PS51383"/>
    </source>
</evidence>
<evidence type="ECO:0000256" key="14">
    <source>
        <dbReference type="ARBA" id="ARBA00025153"/>
    </source>
</evidence>
<dbReference type="eggNOG" id="arCOG00018">
    <property type="taxonomic scope" value="Archaea"/>
</dbReference>
<keyword evidence="23" id="KW-0808">Transferase</keyword>
<evidence type="ECO:0000256" key="18">
    <source>
        <dbReference type="HAMAP-Rule" id="MF_01966"/>
    </source>
</evidence>
<evidence type="ECO:0000256" key="4">
    <source>
        <dbReference type="ARBA" id="ARBA00009524"/>
    </source>
</evidence>
<evidence type="ECO:0000256" key="6">
    <source>
        <dbReference type="ARBA" id="ARBA00022741"/>
    </source>
</evidence>
<comment type="subunit">
    <text evidence="17">Homotetramer.</text>
</comment>
<dbReference type="PROSITE" id="PS51383">
    <property type="entry name" value="YJEF_C_3"/>
    <property type="match status" value="1"/>
</dbReference>
<evidence type="ECO:0000256" key="5">
    <source>
        <dbReference type="ARBA" id="ARBA00022723"/>
    </source>
</evidence>
<comment type="catalytic activity">
    <reaction evidence="15 17 19">
        <text>(6S)-NADHX + ADP = AMP + phosphate + NADH + H(+)</text>
        <dbReference type="Rhea" id="RHEA:32223"/>
        <dbReference type="ChEBI" id="CHEBI:15378"/>
        <dbReference type="ChEBI" id="CHEBI:43474"/>
        <dbReference type="ChEBI" id="CHEBI:57945"/>
        <dbReference type="ChEBI" id="CHEBI:64074"/>
        <dbReference type="ChEBI" id="CHEBI:456215"/>
        <dbReference type="ChEBI" id="CHEBI:456216"/>
        <dbReference type="EC" id="4.2.1.136"/>
    </reaction>
</comment>
<feature type="domain" description="YjeF C-terminal" evidence="21">
    <location>
        <begin position="210"/>
        <end position="476"/>
    </location>
</feature>
<feature type="binding site" evidence="17">
    <location>
        <position position="244"/>
    </location>
    <ligand>
        <name>(6S)-NADPHX</name>
        <dbReference type="ChEBI" id="CHEBI:64076"/>
    </ligand>
</feature>
<dbReference type="PANTHER" id="PTHR12592:SF0">
    <property type="entry name" value="ATP-DEPENDENT (S)-NAD(P)H-HYDRATE DEHYDRATASE"/>
    <property type="match status" value="1"/>
</dbReference>
<keyword evidence="13" id="KW-0511">Multifunctional enzyme</keyword>
<dbReference type="PANTHER" id="PTHR12592">
    <property type="entry name" value="ATP-DEPENDENT (S)-NAD(P)H-HYDRATE DEHYDRATASE FAMILY MEMBER"/>
    <property type="match status" value="1"/>
</dbReference>
<dbReference type="NCBIfam" id="TIGR00196">
    <property type="entry name" value="yjeF_cterm"/>
    <property type="match status" value="1"/>
</dbReference>
<comment type="catalytic activity">
    <reaction evidence="2 18 19">
        <text>(6R)-NADPHX = (6S)-NADPHX</text>
        <dbReference type="Rhea" id="RHEA:32227"/>
        <dbReference type="ChEBI" id="CHEBI:64076"/>
        <dbReference type="ChEBI" id="CHEBI:64077"/>
        <dbReference type="EC" id="5.1.99.6"/>
    </reaction>
</comment>
<dbReference type="HAMAP" id="MF_01965">
    <property type="entry name" value="NADHX_dehydratase"/>
    <property type="match status" value="1"/>
</dbReference>
<comment type="similarity">
    <text evidence="17">Belongs to the NnrD/CARKD family.</text>
</comment>
<dbReference type="GO" id="GO:0052855">
    <property type="term" value="F:ADP-dependent NAD(P)H-hydrate dehydratase activity"/>
    <property type="evidence" value="ECO:0007669"/>
    <property type="project" value="UniProtKB-UniRule"/>
</dbReference>